<dbReference type="SUPFAM" id="SSF53383">
    <property type="entry name" value="PLP-dependent transferases"/>
    <property type="match status" value="1"/>
</dbReference>
<dbReference type="InterPro" id="IPR015424">
    <property type="entry name" value="PyrdxlP-dep_Trfase"/>
</dbReference>
<dbReference type="FunFam" id="3.40.640.10:FF:000035">
    <property type="entry name" value="O-succinylhomoserine sulfhydrylase"/>
    <property type="match status" value="1"/>
</dbReference>
<dbReference type="GO" id="GO:0006535">
    <property type="term" value="P:cysteine biosynthetic process from serine"/>
    <property type="evidence" value="ECO:0007669"/>
    <property type="project" value="TreeGrafter"/>
</dbReference>
<dbReference type="PANTHER" id="PTHR43797">
    <property type="entry name" value="HOMOCYSTEINE/CYSTEINE SYNTHASE"/>
    <property type="match status" value="1"/>
</dbReference>
<evidence type="ECO:0008006" key="7">
    <source>
        <dbReference type="Google" id="ProtNLM"/>
    </source>
</evidence>
<dbReference type="CDD" id="cd00614">
    <property type="entry name" value="CGS_like"/>
    <property type="match status" value="1"/>
</dbReference>
<dbReference type="GO" id="GO:0030170">
    <property type="term" value="F:pyridoxal phosphate binding"/>
    <property type="evidence" value="ECO:0007669"/>
    <property type="project" value="InterPro"/>
</dbReference>
<dbReference type="Gene3D" id="3.40.640.10">
    <property type="entry name" value="Type I PLP-dependent aspartate aminotransferase-like (Major domain)"/>
    <property type="match status" value="1"/>
</dbReference>
<comment type="subunit">
    <text evidence="3">Homotetramer.</text>
</comment>
<name>A0A0F9PJG0_9ZZZZ</name>
<evidence type="ECO:0000256" key="3">
    <source>
        <dbReference type="ARBA" id="ARBA00011881"/>
    </source>
</evidence>
<dbReference type="PANTHER" id="PTHR43797:SF2">
    <property type="entry name" value="HOMOCYSTEINE_CYSTEINE SYNTHASE"/>
    <property type="match status" value="1"/>
</dbReference>
<dbReference type="Gene3D" id="3.90.1150.10">
    <property type="entry name" value="Aspartate Aminotransferase, domain 1"/>
    <property type="match status" value="1"/>
</dbReference>
<dbReference type="FunFam" id="3.90.1150.10:FF:000033">
    <property type="entry name" value="Cystathionine gamma-synthase"/>
    <property type="match status" value="1"/>
</dbReference>
<evidence type="ECO:0000256" key="4">
    <source>
        <dbReference type="ARBA" id="ARBA00022679"/>
    </source>
</evidence>
<dbReference type="InterPro" id="IPR015421">
    <property type="entry name" value="PyrdxlP-dep_Trfase_major"/>
</dbReference>
<keyword evidence="5" id="KW-0663">Pyridoxal phosphate</keyword>
<keyword evidence="4" id="KW-0808">Transferase</keyword>
<dbReference type="NCBIfam" id="TIGR01326">
    <property type="entry name" value="OAH_OAS_sulfhy"/>
    <property type="match status" value="1"/>
</dbReference>
<evidence type="ECO:0000256" key="2">
    <source>
        <dbReference type="ARBA" id="ARBA00009077"/>
    </source>
</evidence>
<dbReference type="InterPro" id="IPR000277">
    <property type="entry name" value="Cys/Met-Metab_PyrdxlP-dep_enz"/>
</dbReference>
<dbReference type="EMBL" id="LAZR01002866">
    <property type="protein sequence ID" value="KKN24657.1"/>
    <property type="molecule type" value="Genomic_DNA"/>
</dbReference>
<dbReference type="AlphaFoldDB" id="A0A0F9PJG0"/>
<dbReference type="InterPro" id="IPR006235">
    <property type="entry name" value="OAc-hSer/O-AcSer_sulfhydrylase"/>
</dbReference>
<comment type="similarity">
    <text evidence="2">Belongs to the trans-sulfuration enzymes family.</text>
</comment>
<dbReference type="GO" id="GO:0005737">
    <property type="term" value="C:cytoplasm"/>
    <property type="evidence" value="ECO:0007669"/>
    <property type="project" value="TreeGrafter"/>
</dbReference>
<dbReference type="InterPro" id="IPR054542">
    <property type="entry name" value="Cys_met_metab_PP"/>
</dbReference>
<dbReference type="GO" id="GO:0004124">
    <property type="term" value="F:cysteine synthase activity"/>
    <property type="evidence" value="ECO:0007669"/>
    <property type="project" value="TreeGrafter"/>
</dbReference>
<dbReference type="GO" id="GO:0003961">
    <property type="term" value="F:O-acetylhomoserine aminocarboxypropyltransferase activity"/>
    <property type="evidence" value="ECO:0007669"/>
    <property type="project" value="TreeGrafter"/>
</dbReference>
<dbReference type="GO" id="GO:0071269">
    <property type="term" value="P:L-homocysteine biosynthetic process"/>
    <property type="evidence" value="ECO:0007669"/>
    <property type="project" value="TreeGrafter"/>
</dbReference>
<gene>
    <name evidence="6" type="ORF">LCGC14_0892610</name>
</gene>
<organism evidence="6">
    <name type="scientific">marine sediment metagenome</name>
    <dbReference type="NCBI Taxonomy" id="412755"/>
    <lineage>
        <taxon>unclassified sequences</taxon>
        <taxon>metagenomes</taxon>
        <taxon>ecological metagenomes</taxon>
    </lineage>
</organism>
<proteinExistence type="inferred from homology"/>
<evidence type="ECO:0000256" key="5">
    <source>
        <dbReference type="ARBA" id="ARBA00022898"/>
    </source>
</evidence>
<dbReference type="GO" id="GO:0019346">
    <property type="term" value="P:transsulfuration"/>
    <property type="evidence" value="ECO:0007669"/>
    <property type="project" value="InterPro"/>
</dbReference>
<reference evidence="6" key="1">
    <citation type="journal article" date="2015" name="Nature">
        <title>Complex archaea that bridge the gap between prokaryotes and eukaryotes.</title>
        <authorList>
            <person name="Spang A."/>
            <person name="Saw J.H."/>
            <person name="Jorgensen S.L."/>
            <person name="Zaremba-Niedzwiedzka K."/>
            <person name="Martijn J."/>
            <person name="Lind A.E."/>
            <person name="van Eijk R."/>
            <person name="Schleper C."/>
            <person name="Guy L."/>
            <person name="Ettema T.J."/>
        </authorList>
    </citation>
    <scope>NUCLEOTIDE SEQUENCE</scope>
</reference>
<sequence>MRLESLALHHGYDSEPTTKAAAVPIYQTTSYTFDDTQHGADLFDLKVPGNIYTRIMNPTNDVLEKRLAEMEGGIGGLAVASGMSAITYSIQAICDAGDNIVSSTQLYGGSYNLFAHTLPRQGIQVRMASFDDYEKIESLIDDKTRALFCESIGNPAGNIVDIERWAEIAHRHGVPLIVDNTVATPYLCRVFDHGADIVVHSLTKYIGGHGTTVGGIIVDSGRFDWVANKERFPMLNEPDPSYHGVIYTEALGPAAYIGRCRVVPLRNTGSALSPHSAFLLLQGLETLGLRMERHCENALKVAEYLKQHPKVEWVNYAGLKDSPYQSLCQKITKGQASGILSFGITGGKAAGARFIDALQMILRLVNIGDAKSLACHPATTTHRQLNPQELATAGVSEDLVRISVGIEHIDDIIADIEQALDKA</sequence>
<comment type="cofactor">
    <cofactor evidence="1">
        <name>pyridoxal 5'-phosphate</name>
        <dbReference type="ChEBI" id="CHEBI:597326"/>
    </cofactor>
</comment>
<comment type="caution">
    <text evidence="6">The sequence shown here is derived from an EMBL/GenBank/DDBJ whole genome shotgun (WGS) entry which is preliminary data.</text>
</comment>
<evidence type="ECO:0000256" key="1">
    <source>
        <dbReference type="ARBA" id="ARBA00001933"/>
    </source>
</evidence>
<dbReference type="Pfam" id="PF01053">
    <property type="entry name" value="Cys_Met_Meta_PP"/>
    <property type="match status" value="1"/>
</dbReference>
<dbReference type="PROSITE" id="PS00868">
    <property type="entry name" value="CYS_MET_METAB_PP"/>
    <property type="match status" value="1"/>
</dbReference>
<dbReference type="PIRSF" id="PIRSF001434">
    <property type="entry name" value="CGS"/>
    <property type="match status" value="1"/>
</dbReference>
<accession>A0A0F9PJG0</accession>
<protein>
    <recommendedName>
        <fullName evidence="7">O-acetylhomoserine aminocarboxypropyltransferase</fullName>
    </recommendedName>
</protein>
<dbReference type="InterPro" id="IPR015422">
    <property type="entry name" value="PyrdxlP-dep_Trfase_small"/>
</dbReference>
<evidence type="ECO:0000313" key="6">
    <source>
        <dbReference type="EMBL" id="KKN24657.1"/>
    </source>
</evidence>